<evidence type="ECO:0000313" key="3">
    <source>
        <dbReference type="Proteomes" id="UP000018689"/>
    </source>
</evidence>
<feature type="transmembrane region" description="Helical" evidence="1">
    <location>
        <begin position="26"/>
        <end position="46"/>
    </location>
</feature>
<name>V9RA49_9RICK</name>
<dbReference type="EMBL" id="CP006917">
    <property type="protein sequence ID" value="AHC39659.1"/>
    <property type="molecule type" value="Genomic_DNA"/>
</dbReference>
<dbReference type="AlphaFoldDB" id="V9RA49"/>
<evidence type="ECO:0000313" key="2">
    <source>
        <dbReference type="EMBL" id="AHC39659.1"/>
    </source>
</evidence>
<evidence type="ECO:0000256" key="1">
    <source>
        <dbReference type="SAM" id="Phobius"/>
    </source>
</evidence>
<organism evidence="2 3">
    <name type="scientific">Ehrlichia muris AS145</name>
    <dbReference type="NCBI Taxonomy" id="1423892"/>
    <lineage>
        <taxon>Bacteria</taxon>
        <taxon>Pseudomonadati</taxon>
        <taxon>Pseudomonadota</taxon>
        <taxon>Alphaproteobacteria</taxon>
        <taxon>Rickettsiales</taxon>
        <taxon>Anaplasmataceae</taxon>
        <taxon>Ehrlichia</taxon>
    </lineage>
</organism>
<keyword evidence="1" id="KW-1133">Transmembrane helix</keyword>
<proteinExistence type="predicted"/>
<keyword evidence="1" id="KW-0812">Transmembrane</keyword>
<dbReference type="KEGG" id="emr:EMUR_00360"/>
<accession>V9RA49</accession>
<reference evidence="2 3" key="1">
    <citation type="journal article" date="2014" name="Genome Announc.">
        <title>Complete Genome Sequence of Ehrlichia muris Strain AS145T, a Model Monocytotropic Ehrlichia Strain.</title>
        <authorList>
            <person name="Thirumalapura N.R."/>
            <person name="Qin X."/>
            <person name="Kuriakose J.A."/>
            <person name="Walker D.H."/>
        </authorList>
    </citation>
    <scope>NUCLEOTIDE SEQUENCE [LARGE SCALE GENOMIC DNA]</scope>
    <source>
        <strain evidence="3">AS154</strain>
    </source>
</reference>
<dbReference type="Proteomes" id="UP000018689">
    <property type="component" value="Chromosome"/>
</dbReference>
<dbReference type="OrthoDB" id="9809130at2"/>
<protein>
    <submittedName>
        <fullName evidence="2">Uncharacterized protein</fullName>
    </submittedName>
</protein>
<keyword evidence="3" id="KW-1185">Reference proteome</keyword>
<sequence>MLLVFTVFIFITTCNFRCSAPIGFIVANHIAVTFTISMVGIEFNIAREF</sequence>
<dbReference type="HOGENOM" id="CLU_3135134_0_0_5"/>
<gene>
    <name evidence="2" type="ORF">EMUR_00360</name>
</gene>
<dbReference type="PATRIC" id="fig|1423892.3.peg.71"/>
<keyword evidence="1" id="KW-0472">Membrane</keyword>